<feature type="compositionally biased region" description="Basic and acidic residues" evidence="4">
    <location>
        <begin position="489"/>
        <end position="503"/>
    </location>
</feature>
<evidence type="ECO:0000313" key="6">
    <source>
        <dbReference type="EMBL" id="BCM85247.1"/>
    </source>
</evidence>
<dbReference type="Pfam" id="PF02922">
    <property type="entry name" value="CBM_48"/>
    <property type="match status" value="1"/>
</dbReference>
<dbReference type="InterPro" id="IPR017853">
    <property type="entry name" value="GH"/>
</dbReference>
<evidence type="ECO:0000256" key="1">
    <source>
        <dbReference type="ARBA" id="ARBA00008061"/>
    </source>
</evidence>
<proteinExistence type="inferred from homology"/>
<dbReference type="CDD" id="cd11326">
    <property type="entry name" value="AmyAc_Glg_debranch"/>
    <property type="match status" value="1"/>
</dbReference>
<dbReference type="InterPro" id="IPR048644">
    <property type="entry name" value="Isoamylase_C"/>
</dbReference>
<dbReference type="Pfam" id="PF00128">
    <property type="entry name" value="Alpha-amylase"/>
    <property type="match status" value="1"/>
</dbReference>
<dbReference type="Gene3D" id="2.60.40.10">
    <property type="entry name" value="Immunoglobulins"/>
    <property type="match status" value="1"/>
</dbReference>
<dbReference type="RefSeq" id="WP_082171601.1">
    <property type="nucleotide sequence ID" value="NZ_AP024145.1"/>
</dbReference>
<dbReference type="InterPro" id="IPR044505">
    <property type="entry name" value="GlgX_Isoamylase_N_E_set"/>
</dbReference>
<keyword evidence="2" id="KW-0378">Hydrolase</keyword>
<evidence type="ECO:0000313" key="7">
    <source>
        <dbReference type="Proteomes" id="UP000663508"/>
    </source>
</evidence>
<name>A0A8H9C6G7_9HYPH</name>
<dbReference type="InterPro" id="IPR013783">
    <property type="entry name" value="Ig-like_fold"/>
</dbReference>
<accession>A0A8H9C6G7</accession>
<dbReference type="SUPFAM" id="SSF51011">
    <property type="entry name" value="Glycosyl hydrolase domain"/>
    <property type="match status" value="1"/>
</dbReference>
<keyword evidence="3" id="KW-0326">Glycosidase</keyword>
<dbReference type="GO" id="GO:0005980">
    <property type="term" value="P:glycogen catabolic process"/>
    <property type="evidence" value="ECO:0007669"/>
    <property type="project" value="InterPro"/>
</dbReference>
<protein>
    <submittedName>
        <fullName evidence="6">Glycogen operon protein GlgX homolog</fullName>
    </submittedName>
</protein>
<dbReference type="InterPro" id="IPR004193">
    <property type="entry name" value="Glyco_hydro_13_N"/>
</dbReference>
<dbReference type="InterPro" id="IPR011837">
    <property type="entry name" value="Glycogen_debranch_GlgX"/>
</dbReference>
<reference evidence="6" key="1">
    <citation type="submission" date="2020-11" db="EMBL/GenBank/DDBJ databases">
        <title>Complete genome sequence of a novel pathogenic Methylobacterium strain isolated from rice in Vietnam.</title>
        <authorList>
            <person name="Lai K."/>
            <person name="Okazaki S."/>
            <person name="Higashi K."/>
            <person name="Mori H."/>
            <person name="Toyoda A."/>
            <person name="Kurokawa K."/>
        </authorList>
    </citation>
    <scope>NUCLEOTIDE SEQUENCE</scope>
    <source>
        <strain evidence="6">VL1</strain>
    </source>
</reference>
<evidence type="ECO:0000256" key="4">
    <source>
        <dbReference type="SAM" id="MobiDB-lite"/>
    </source>
</evidence>
<dbReference type="NCBIfam" id="TIGR02100">
    <property type="entry name" value="glgX_debranch"/>
    <property type="match status" value="1"/>
</dbReference>
<feature type="region of interest" description="Disordered" evidence="4">
    <location>
        <begin position="489"/>
        <end position="515"/>
    </location>
</feature>
<dbReference type="EMBL" id="AP024145">
    <property type="protein sequence ID" value="BCM85247.1"/>
    <property type="molecule type" value="Genomic_DNA"/>
</dbReference>
<dbReference type="Pfam" id="PF21331">
    <property type="entry name" value="Isoamylase_C"/>
    <property type="match status" value="1"/>
</dbReference>
<dbReference type="SUPFAM" id="SSF81296">
    <property type="entry name" value="E set domains"/>
    <property type="match status" value="1"/>
</dbReference>
<evidence type="ECO:0000256" key="3">
    <source>
        <dbReference type="ARBA" id="ARBA00023295"/>
    </source>
</evidence>
<organism evidence="6 7">
    <name type="scientific">Methylobacterium indicum</name>
    <dbReference type="NCBI Taxonomy" id="1775910"/>
    <lineage>
        <taxon>Bacteria</taxon>
        <taxon>Pseudomonadati</taxon>
        <taxon>Pseudomonadota</taxon>
        <taxon>Alphaproteobacteria</taxon>
        <taxon>Hyphomicrobiales</taxon>
        <taxon>Methylobacteriaceae</taxon>
        <taxon>Methylobacterium</taxon>
    </lineage>
</organism>
<dbReference type="KEGG" id="mind:mvi_37080"/>
<feature type="domain" description="Glycosyl hydrolase family 13 catalytic" evidence="5">
    <location>
        <begin position="185"/>
        <end position="594"/>
    </location>
</feature>
<dbReference type="InterPro" id="IPR006047">
    <property type="entry name" value="GH13_cat_dom"/>
</dbReference>
<sequence>MNMELTSKPAPAAPAASPLVRATRNISEGQPFPLGATWDGLGVNFALFSAHATKVELCLFDDTGETEIERIELPEYTDEVWHGYLPDARPGTIYGYRVHGPYEPEAGHRFNPNKLLLDPYAKALVGSVTWNPALFGYVMESGDDTTFDTRDSAPFTRKCRVIDPAFTWGRDQKPNVPWDKTVFYETHVKGFTKLHPAVPERLRGTYAGLGTPEVLAYIRSLGVTSVELLPIHSFVNDSYLLEKDLVNYWGYNTLSFFAPARRYAAVPDFAFSEFKEMVARMHGAGLEVILDVVYNHTAEGNEKGPTLSFKGIDNASYYRLLPDQKRYYINDTGTGNTVNLSHPRVLQMVTDSLRYWATEMRVDGFRFDLATILGREPYGFDEGGGFLDSCRQDPVLSSVKLIAEPWDCGPGGYQVGGFPPGWAEWNDRFRDEVRGYWKGDEGLLPALASRLTGSADKFNKRGRRPWASVNFITAHDGFTLADTVSYNEKHNTANGEDNRDGHSHNLSYNYGAEGPTDDPEIKAVRLRQMRNLLATLLLSRGTPMLLAGDEFARTQRGNNNAYCQDNAISWIDWEGIGEDERDLAEFTQRLLILRRSLPMLSRGRFLTGAYDAELGVKDVSWLTPSGTDMTPENWNDGGARALAVVLDGRAQSSGIHRRGGEATLMLLFNAHHDMVEFTLPEVVGGDAWMRVLDTNLPDTQDLARFAVGDTYAVTGRSMLMFVLRPTDVDHASETWRSYQHVIQAFERAESESVAFGLPHEG</sequence>
<dbReference type="Gene3D" id="3.20.20.80">
    <property type="entry name" value="Glycosidases"/>
    <property type="match status" value="1"/>
</dbReference>
<evidence type="ECO:0000259" key="5">
    <source>
        <dbReference type="SMART" id="SM00642"/>
    </source>
</evidence>
<dbReference type="SUPFAM" id="SSF51445">
    <property type="entry name" value="(Trans)glycosidases"/>
    <property type="match status" value="1"/>
</dbReference>
<evidence type="ECO:0000256" key="2">
    <source>
        <dbReference type="ARBA" id="ARBA00022801"/>
    </source>
</evidence>
<comment type="similarity">
    <text evidence="1">Belongs to the glycosyl hydrolase 13 family.</text>
</comment>
<dbReference type="GO" id="GO:0004135">
    <property type="term" value="F:amylo-alpha-1,6-glucosidase activity"/>
    <property type="evidence" value="ECO:0007669"/>
    <property type="project" value="InterPro"/>
</dbReference>
<dbReference type="InterPro" id="IPR013780">
    <property type="entry name" value="Glyco_hydro_b"/>
</dbReference>
<dbReference type="CDD" id="cd02856">
    <property type="entry name" value="E_set_GDE_Isoamylase_N"/>
    <property type="match status" value="1"/>
</dbReference>
<dbReference type="PANTHER" id="PTHR43002">
    <property type="entry name" value="GLYCOGEN DEBRANCHING ENZYME"/>
    <property type="match status" value="1"/>
</dbReference>
<dbReference type="Proteomes" id="UP000663508">
    <property type="component" value="Chromosome"/>
</dbReference>
<dbReference type="InterPro" id="IPR014756">
    <property type="entry name" value="Ig_E-set"/>
</dbReference>
<dbReference type="AlphaFoldDB" id="A0A8H9C6G7"/>
<dbReference type="SMART" id="SM00642">
    <property type="entry name" value="Aamy"/>
    <property type="match status" value="1"/>
</dbReference>
<dbReference type="Gene3D" id="2.60.40.1180">
    <property type="entry name" value="Golgi alpha-mannosidase II"/>
    <property type="match status" value="1"/>
</dbReference>
<gene>
    <name evidence="6" type="ORF">mvi_37080</name>
</gene>